<organism evidence="1 2">
    <name type="scientific">Rhodoferax antarcticus ANT.BR</name>
    <dbReference type="NCBI Taxonomy" id="1111071"/>
    <lineage>
        <taxon>Bacteria</taxon>
        <taxon>Pseudomonadati</taxon>
        <taxon>Pseudomonadota</taxon>
        <taxon>Betaproteobacteria</taxon>
        <taxon>Burkholderiales</taxon>
        <taxon>Comamonadaceae</taxon>
        <taxon>Rhodoferax</taxon>
    </lineage>
</organism>
<dbReference type="AlphaFoldDB" id="A0A1Q8YKC8"/>
<keyword evidence="2" id="KW-1185">Reference proteome</keyword>
<name>A0A1Q8YKC8_9BURK</name>
<proteinExistence type="predicted"/>
<comment type="caution">
    <text evidence="1">The sequence shown here is derived from an EMBL/GenBank/DDBJ whole genome shotgun (WGS) entry which is preliminary data.</text>
</comment>
<dbReference type="Proteomes" id="UP000185911">
    <property type="component" value="Unassembled WGS sequence"/>
</dbReference>
<gene>
    <name evidence="1" type="ORF">BLL52_0029</name>
</gene>
<sequence>MADQTAKQGSNATNTLKRGAESAANGIYQVTSFVARNDGRVADGAQAFTRVVGSGLDKAGDGLSVAGKRASMALHGNASRAGDAVRNAIVGTGPVNGWRRAAGGLGWIAAKALTHTAGLAADTVNVVGKASTLAGRITERSAPALGGAVGGVVRGAAEMASNAVDAAALSGTRIEAMRVQLRELGQVELKRSESRLAAVKSAQKRRRKDELLDLLVVGGVTLAQVLRDPGSVPAEVQQAFVLAYPGLAQNESFSDAVERMSSDGLVGLVSGVKGKLFELELVDHLNSGGLPDGFTASMASSATQPGWDIQIRDAQGEISELLQAKATESAQYVQEALNRYPDIDVTTTTEVHAQLLAMGLAQDVHNSGISETVLQAKVEAASQAGGAFDASNLVPSSLGLAVIALSVFMNKGDTTLREKGAAFGSRSAKAGGSSAVGKLAMVATQTWWLGLIAGVGSSWLASHGQGKREQYEALRGALAVMKTREKLVYNDKSLIAASLRLQK</sequence>
<evidence type="ECO:0000313" key="1">
    <source>
        <dbReference type="EMBL" id="OLP08425.1"/>
    </source>
</evidence>
<dbReference type="EMBL" id="MSYM01000001">
    <property type="protein sequence ID" value="OLP08425.1"/>
    <property type="molecule type" value="Genomic_DNA"/>
</dbReference>
<protein>
    <submittedName>
        <fullName evidence="1">Uncharacterized protein</fullName>
    </submittedName>
</protein>
<accession>A0A1Q8YKC8</accession>
<reference evidence="1 2" key="1">
    <citation type="submission" date="2017-01" db="EMBL/GenBank/DDBJ databases">
        <title>Genome sequence of Rhodoferax antarcticus ANT.BR, a psychrophilic purple nonsulfur bacterium from an Antarctic microbial mat.</title>
        <authorList>
            <person name="Baker J."/>
            <person name="Riester C."/>
            <person name="Skinner B."/>
            <person name="Newell A."/>
            <person name="Swingley W."/>
            <person name="Madigan M."/>
            <person name="Jung D."/>
            <person name="Asao M."/>
            <person name="Chen M."/>
            <person name="Loughlin P."/>
            <person name="Pan H."/>
            <person name="Lin S."/>
            <person name="Li N."/>
            <person name="Shaw J."/>
            <person name="Prado M."/>
            <person name="Sherman C."/>
            <person name="Li X."/>
            <person name="Tang J."/>
            <person name="Blankenship R."/>
            <person name="Zhao T."/>
            <person name="Touchman J."/>
            <person name="Sattley M."/>
        </authorList>
    </citation>
    <scope>NUCLEOTIDE SEQUENCE [LARGE SCALE GENOMIC DNA]</scope>
    <source>
        <strain evidence="1 2">ANT.BR</strain>
    </source>
</reference>
<dbReference type="RefSeq" id="WP_241838926.1">
    <property type="nucleotide sequence ID" value="NZ_MSYM01000001.1"/>
</dbReference>
<evidence type="ECO:0000313" key="2">
    <source>
        <dbReference type="Proteomes" id="UP000185911"/>
    </source>
</evidence>